<accession>A0ABR1SVT6</accession>
<dbReference type="Proteomes" id="UP001444661">
    <property type="component" value="Unassembled WGS sequence"/>
</dbReference>
<comment type="caution">
    <text evidence="1">The sequence shown here is derived from an EMBL/GenBank/DDBJ whole genome shotgun (WGS) entry which is preliminary data.</text>
</comment>
<sequence length="251" mass="27720">MAHSSTAKDLEVPELLFHTVLHCFDPANPENPQLVFPLATHTALATAKDFARHALQSLGYGPEDFQILEVRTPETQTWAHGDGVLAWARAPNDWEISICLDTKPNAEKLRATNDGADQAVLPTKELQLHYVVQTTIDLNQDGPRMQHSEIEGVFARRAAALKAARQQLAALSENDEFAQYESRENLEPTTDWPYGEDVVVHAISQTGVNHYISVKTLLDKKAHMRLRTGNRGFGLGQLESQAAHKKGGVSA</sequence>
<reference evidence="1 2" key="1">
    <citation type="submission" date="2023-01" db="EMBL/GenBank/DDBJ databases">
        <title>Analysis of 21 Apiospora genomes using comparative genomics revels a genus with tremendous synthesis potential of carbohydrate active enzymes and secondary metabolites.</title>
        <authorList>
            <person name="Sorensen T."/>
        </authorList>
    </citation>
    <scope>NUCLEOTIDE SEQUENCE [LARGE SCALE GENOMIC DNA]</scope>
    <source>
        <strain evidence="1 2">CBS 33761</strain>
    </source>
</reference>
<keyword evidence="2" id="KW-1185">Reference proteome</keyword>
<organism evidence="1 2">
    <name type="scientific">Apiospora rasikravindrae</name>
    <dbReference type="NCBI Taxonomy" id="990691"/>
    <lineage>
        <taxon>Eukaryota</taxon>
        <taxon>Fungi</taxon>
        <taxon>Dikarya</taxon>
        <taxon>Ascomycota</taxon>
        <taxon>Pezizomycotina</taxon>
        <taxon>Sordariomycetes</taxon>
        <taxon>Xylariomycetidae</taxon>
        <taxon>Amphisphaeriales</taxon>
        <taxon>Apiosporaceae</taxon>
        <taxon>Apiospora</taxon>
    </lineage>
</organism>
<proteinExistence type="predicted"/>
<protein>
    <submittedName>
        <fullName evidence="1">Uncharacterized protein</fullName>
    </submittedName>
</protein>
<gene>
    <name evidence="1" type="ORF">PG993_006850</name>
</gene>
<evidence type="ECO:0000313" key="2">
    <source>
        <dbReference type="Proteomes" id="UP001444661"/>
    </source>
</evidence>
<evidence type="ECO:0000313" key="1">
    <source>
        <dbReference type="EMBL" id="KAK8038439.1"/>
    </source>
</evidence>
<name>A0ABR1SVT6_9PEZI</name>
<dbReference type="EMBL" id="JAQQWK010000006">
    <property type="protein sequence ID" value="KAK8038439.1"/>
    <property type="molecule type" value="Genomic_DNA"/>
</dbReference>